<reference evidence="1 2" key="1">
    <citation type="submission" date="2018-05" db="EMBL/GenBank/DDBJ databases">
        <title>Comparative genomics of bacterial root endophytes of switchgrass collected from native prairies over two seasons.</title>
        <authorList>
            <person name="Tang Y."/>
        </authorList>
    </citation>
    <scope>NUCLEOTIDE SEQUENCE [LARGE SCALE GENOMIC DNA]</scope>
    <source>
        <strain evidence="1 2">NFIX32</strain>
    </source>
</reference>
<dbReference type="AlphaFoldDB" id="A0A318J0J8"/>
<evidence type="ECO:0000313" key="2">
    <source>
        <dbReference type="Proteomes" id="UP000247755"/>
    </source>
</evidence>
<dbReference type="Proteomes" id="UP000247755">
    <property type="component" value="Unassembled WGS sequence"/>
</dbReference>
<sequence length="112" mass="12327">MPAASTVCRWLAQIDSFREQYARAREAQADALFDEILDIADTPQVGQKSVSKAAGLEITEADMIEHRRLQVDARKWIAGKLAPKKYGDKVDVNHGGDIGLTVKIVRHGDPDA</sequence>
<dbReference type="EMBL" id="QJJY01000001">
    <property type="protein sequence ID" value="PXX41095.1"/>
    <property type="molecule type" value="Genomic_DNA"/>
</dbReference>
<protein>
    <recommendedName>
        <fullName evidence="3">Terminase small subunit</fullName>
    </recommendedName>
</protein>
<dbReference type="InterPro" id="IPR048683">
    <property type="entry name" value="Sf6_terminase"/>
</dbReference>
<dbReference type="Pfam" id="PF20901">
    <property type="entry name" value="Sf6_terminase"/>
    <property type="match status" value="1"/>
</dbReference>
<evidence type="ECO:0008006" key="3">
    <source>
        <dbReference type="Google" id="ProtNLM"/>
    </source>
</evidence>
<organism evidence="1 2">
    <name type="scientific">Burkholderia pyrrocinia</name>
    <name type="common">Pseudomonas pyrrocinia</name>
    <dbReference type="NCBI Taxonomy" id="60550"/>
    <lineage>
        <taxon>Bacteria</taxon>
        <taxon>Pseudomonadati</taxon>
        <taxon>Pseudomonadota</taxon>
        <taxon>Betaproteobacteria</taxon>
        <taxon>Burkholderiales</taxon>
        <taxon>Burkholderiaceae</taxon>
        <taxon>Burkholderia</taxon>
        <taxon>Burkholderia cepacia complex</taxon>
    </lineage>
</organism>
<gene>
    <name evidence="1" type="ORF">NA66_1001705</name>
</gene>
<dbReference type="Gene3D" id="1.10.10.60">
    <property type="entry name" value="Homeodomain-like"/>
    <property type="match status" value="1"/>
</dbReference>
<comment type="caution">
    <text evidence="1">The sequence shown here is derived from an EMBL/GenBank/DDBJ whole genome shotgun (WGS) entry which is preliminary data.</text>
</comment>
<name>A0A318J0J8_BURPY</name>
<accession>A0A318J0J8</accession>
<proteinExistence type="predicted"/>
<evidence type="ECO:0000313" key="1">
    <source>
        <dbReference type="EMBL" id="PXX41095.1"/>
    </source>
</evidence>